<evidence type="ECO:0000256" key="11">
    <source>
        <dbReference type="PIRSR" id="PIRSR000412-50"/>
    </source>
</evidence>
<keyword evidence="14" id="KW-1185">Reference proteome</keyword>
<dbReference type="KEGG" id="eml:EMELA_v1c01300"/>
<proteinExistence type="inferred from homology"/>
<dbReference type="EC" id="2.1.2.1" evidence="10"/>
<evidence type="ECO:0000256" key="7">
    <source>
        <dbReference type="ARBA" id="ARBA00022679"/>
    </source>
</evidence>
<keyword evidence="13" id="KW-0489">Methyltransferase</keyword>
<evidence type="ECO:0000256" key="8">
    <source>
        <dbReference type="ARBA" id="ARBA00022898"/>
    </source>
</evidence>
<feature type="binding site" evidence="10">
    <location>
        <position position="114"/>
    </location>
    <ligand>
        <name>(6S)-5,6,7,8-tetrahydrofolate</name>
        <dbReference type="ChEBI" id="CHEBI:57453"/>
    </ligand>
</feature>
<feature type="modified residue" description="N6-(pyridoxal phosphate)lysine" evidence="10 11">
    <location>
        <position position="223"/>
    </location>
</feature>
<comment type="pathway">
    <text evidence="10">Amino-acid biosynthesis; glycine biosynthesis; glycine from L-serine: step 1/1.</text>
</comment>
<evidence type="ECO:0000256" key="4">
    <source>
        <dbReference type="ARBA" id="ARBA00011738"/>
    </source>
</evidence>
<evidence type="ECO:0000256" key="9">
    <source>
        <dbReference type="ARBA" id="ARBA00054606"/>
    </source>
</evidence>
<comment type="pathway">
    <text evidence="10">One-carbon metabolism; tetrahydrofolate interconversion.</text>
</comment>
<evidence type="ECO:0000259" key="12">
    <source>
        <dbReference type="Pfam" id="PF00464"/>
    </source>
</evidence>
<name>A0A2K8NV47_9MOLU</name>
<dbReference type="Pfam" id="PF00464">
    <property type="entry name" value="SHMT"/>
    <property type="match status" value="1"/>
</dbReference>
<comment type="cofactor">
    <cofactor evidence="1 10 11">
        <name>pyridoxal 5'-phosphate</name>
        <dbReference type="ChEBI" id="CHEBI:597326"/>
    </cofactor>
</comment>
<evidence type="ECO:0000313" key="13">
    <source>
        <dbReference type="EMBL" id="ATZ17715.1"/>
    </source>
</evidence>
<dbReference type="GO" id="GO:0005829">
    <property type="term" value="C:cytosol"/>
    <property type="evidence" value="ECO:0007669"/>
    <property type="project" value="TreeGrafter"/>
</dbReference>
<comment type="similarity">
    <text evidence="3 10">Belongs to the SHMT family.</text>
</comment>
<dbReference type="GO" id="GO:0032259">
    <property type="term" value="P:methylation"/>
    <property type="evidence" value="ECO:0007669"/>
    <property type="project" value="UniProtKB-KW"/>
</dbReference>
<keyword evidence="7 10" id="KW-0808">Transferase</keyword>
<keyword evidence="10" id="KW-0028">Amino-acid biosynthesis</keyword>
<evidence type="ECO:0000256" key="10">
    <source>
        <dbReference type="HAMAP-Rule" id="MF_00051"/>
    </source>
</evidence>
<keyword evidence="6 10" id="KW-0554">One-carbon metabolism</keyword>
<evidence type="ECO:0000256" key="3">
    <source>
        <dbReference type="ARBA" id="ARBA00006376"/>
    </source>
</evidence>
<dbReference type="Gene3D" id="3.40.640.10">
    <property type="entry name" value="Type I PLP-dependent aspartate aminotransferase-like (Major domain)"/>
    <property type="match status" value="1"/>
</dbReference>
<organism evidence="13 14">
    <name type="scientific">Mesoplasma melaleucae</name>
    <dbReference type="NCBI Taxonomy" id="81459"/>
    <lineage>
        <taxon>Bacteria</taxon>
        <taxon>Bacillati</taxon>
        <taxon>Mycoplasmatota</taxon>
        <taxon>Mollicutes</taxon>
        <taxon>Entomoplasmatales</taxon>
        <taxon>Entomoplasmataceae</taxon>
        <taxon>Mesoplasma</taxon>
    </lineage>
</organism>
<dbReference type="GO" id="GO:0008168">
    <property type="term" value="F:methyltransferase activity"/>
    <property type="evidence" value="ECO:0007669"/>
    <property type="project" value="UniProtKB-KW"/>
</dbReference>
<dbReference type="Proteomes" id="UP000231896">
    <property type="component" value="Chromosome"/>
</dbReference>
<dbReference type="CDD" id="cd00378">
    <property type="entry name" value="SHMT"/>
    <property type="match status" value="1"/>
</dbReference>
<keyword evidence="5 10" id="KW-0963">Cytoplasm</keyword>
<dbReference type="UniPathway" id="UPA00288">
    <property type="reaction ID" value="UER01023"/>
</dbReference>
<comment type="catalytic activity">
    <reaction evidence="10">
        <text>(6R)-5,10-methylene-5,6,7,8-tetrahydrofolate + glycine + H2O = (6S)-5,6,7,8-tetrahydrofolate + L-serine</text>
        <dbReference type="Rhea" id="RHEA:15481"/>
        <dbReference type="ChEBI" id="CHEBI:15377"/>
        <dbReference type="ChEBI" id="CHEBI:15636"/>
        <dbReference type="ChEBI" id="CHEBI:33384"/>
        <dbReference type="ChEBI" id="CHEBI:57305"/>
        <dbReference type="ChEBI" id="CHEBI:57453"/>
        <dbReference type="EC" id="2.1.2.1"/>
    </reaction>
</comment>
<dbReference type="PANTHER" id="PTHR11680">
    <property type="entry name" value="SERINE HYDROXYMETHYLTRANSFERASE"/>
    <property type="match status" value="1"/>
</dbReference>
<feature type="binding site" evidence="10">
    <location>
        <begin position="118"/>
        <end position="120"/>
    </location>
    <ligand>
        <name>(6S)-5,6,7,8-tetrahydrofolate</name>
        <dbReference type="ChEBI" id="CHEBI:57453"/>
    </ligand>
</feature>
<accession>A0A2K8NV47</accession>
<dbReference type="InterPro" id="IPR015422">
    <property type="entry name" value="PyrdxlP-dep_Trfase_small"/>
</dbReference>
<sequence>MSTINKNILESLRKELKRQQEHIELIASENYVSDAVLQLSGSILTNKYAEGYPDKRYYGGCEFVDQIEKQGIELAKKIFNAEHANLQPHSGSQANEAVYRALLKNGDKIVSMSLDAGGHLTHGYPINFSGNNYDFKFYGVNKETEEIDFDEVRKVVLEHQPKLIVAGASAYSRIIDFKKFKEIADEVGALLMVDMAHIAGLVAGGVHPNPMEYADVVTTTTHKTLRGARGGMILSKAEIGKKIDSAVFPGTQGGPLENQIAGKVQALYEADTSEFKAYAKQVVENSKAFAAALADNGMRLIANGSDNHLINLDVKNTLNVTGKDAEKILESIGIVSNKNMIPFDTEKPFVTSGIRVGTAAMTTRGFKEKEFIEVARIIASALKDQSQSNLDKLAKEVASLCKSFPIYEHLSEHLSY</sequence>
<reference evidence="13 14" key="1">
    <citation type="submission" date="2017-11" db="EMBL/GenBank/DDBJ databases">
        <title>Genome sequence of Entomoplasma melaleucae M1 (ATCC 49191).</title>
        <authorList>
            <person name="Lo W.-S."/>
            <person name="Gasparich G.E."/>
            <person name="Kuo C.-H."/>
        </authorList>
    </citation>
    <scope>NUCLEOTIDE SEQUENCE [LARGE SCALE GENOMIC DNA]</scope>
    <source>
        <strain evidence="13 14">M1</strain>
    </source>
</reference>
<comment type="caution">
    <text evidence="10">Lacks conserved residue(s) required for the propagation of feature annotation.</text>
</comment>
<dbReference type="GO" id="GO:0019264">
    <property type="term" value="P:glycine biosynthetic process from serine"/>
    <property type="evidence" value="ECO:0007669"/>
    <property type="project" value="UniProtKB-UniRule"/>
</dbReference>
<dbReference type="PANTHER" id="PTHR11680:SF35">
    <property type="entry name" value="SERINE HYDROXYMETHYLTRANSFERASE 1"/>
    <property type="match status" value="1"/>
</dbReference>
<keyword evidence="8 10" id="KW-0663">Pyridoxal phosphate</keyword>
<dbReference type="EMBL" id="CP024964">
    <property type="protein sequence ID" value="ATZ17715.1"/>
    <property type="molecule type" value="Genomic_DNA"/>
</dbReference>
<dbReference type="OrthoDB" id="9803846at2"/>
<dbReference type="STRING" id="1408435.GCA_000685885_00353"/>
<dbReference type="UniPathway" id="UPA00193"/>
<dbReference type="GO" id="GO:0004372">
    <property type="term" value="F:glycine hydroxymethyltransferase activity"/>
    <property type="evidence" value="ECO:0007669"/>
    <property type="project" value="UniProtKB-UniRule"/>
</dbReference>
<dbReference type="SUPFAM" id="SSF53383">
    <property type="entry name" value="PLP-dependent transferases"/>
    <property type="match status" value="1"/>
</dbReference>
<feature type="domain" description="Serine hydroxymethyltransferase-like" evidence="12">
    <location>
        <begin position="3"/>
        <end position="378"/>
    </location>
</feature>
<dbReference type="InterPro" id="IPR015424">
    <property type="entry name" value="PyrdxlP-dep_Trfase"/>
</dbReference>
<dbReference type="HAMAP" id="MF_00051">
    <property type="entry name" value="SHMT"/>
    <property type="match status" value="1"/>
</dbReference>
<dbReference type="GO" id="GO:0030170">
    <property type="term" value="F:pyridoxal phosphate binding"/>
    <property type="evidence" value="ECO:0007669"/>
    <property type="project" value="UniProtKB-UniRule"/>
</dbReference>
<dbReference type="InterPro" id="IPR015421">
    <property type="entry name" value="PyrdxlP-dep_Trfase_major"/>
</dbReference>
<protein>
    <recommendedName>
        <fullName evidence="10">Serine hydroxymethyltransferase</fullName>
        <shortName evidence="10">SHMT</shortName>
        <shortName evidence="10">Serine methylase</shortName>
        <ecNumber evidence="10">2.1.2.1</ecNumber>
    </recommendedName>
</protein>
<dbReference type="AlphaFoldDB" id="A0A2K8NV47"/>
<dbReference type="Gene3D" id="3.90.1150.10">
    <property type="entry name" value="Aspartate Aminotransferase, domain 1"/>
    <property type="match status" value="1"/>
</dbReference>
<evidence type="ECO:0000256" key="6">
    <source>
        <dbReference type="ARBA" id="ARBA00022563"/>
    </source>
</evidence>
<evidence type="ECO:0000256" key="5">
    <source>
        <dbReference type="ARBA" id="ARBA00022490"/>
    </source>
</evidence>
<comment type="subunit">
    <text evidence="4 10">Homodimer.</text>
</comment>
<evidence type="ECO:0000256" key="1">
    <source>
        <dbReference type="ARBA" id="ARBA00001933"/>
    </source>
</evidence>
<feature type="binding site" evidence="10">
    <location>
        <position position="238"/>
    </location>
    <ligand>
        <name>(6S)-5,6,7,8-tetrahydrofolate</name>
        <dbReference type="ChEBI" id="CHEBI:57453"/>
    </ligand>
</feature>
<dbReference type="PIRSF" id="PIRSF000412">
    <property type="entry name" value="SHMT"/>
    <property type="match status" value="1"/>
</dbReference>
<dbReference type="GO" id="GO:0035999">
    <property type="term" value="P:tetrahydrofolate interconversion"/>
    <property type="evidence" value="ECO:0007669"/>
    <property type="project" value="UniProtKB-UniRule"/>
</dbReference>
<dbReference type="InterPro" id="IPR039429">
    <property type="entry name" value="SHMT-like_dom"/>
</dbReference>
<evidence type="ECO:0000313" key="14">
    <source>
        <dbReference type="Proteomes" id="UP000231896"/>
    </source>
</evidence>
<dbReference type="InterPro" id="IPR019798">
    <property type="entry name" value="Ser_HO-MeTrfase_PLP_BS"/>
</dbReference>
<comment type="subcellular location">
    <subcellularLocation>
        <location evidence="2 10">Cytoplasm</location>
    </subcellularLocation>
</comment>
<feature type="site" description="Plays an important role in substrate specificity" evidence="10">
    <location>
        <position position="222"/>
    </location>
</feature>
<dbReference type="PROSITE" id="PS00096">
    <property type="entry name" value="SHMT"/>
    <property type="match status" value="1"/>
</dbReference>
<dbReference type="RefSeq" id="WP_028124022.1">
    <property type="nucleotide sequence ID" value="NZ_CP024964.1"/>
</dbReference>
<dbReference type="FunFam" id="3.40.640.10:FF:000001">
    <property type="entry name" value="Serine hydroxymethyltransferase"/>
    <property type="match status" value="1"/>
</dbReference>
<dbReference type="InterPro" id="IPR001085">
    <property type="entry name" value="Ser_HO-MeTrfase"/>
</dbReference>
<dbReference type="InterPro" id="IPR049943">
    <property type="entry name" value="Ser_HO-MeTrfase-like"/>
</dbReference>
<evidence type="ECO:0000256" key="2">
    <source>
        <dbReference type="ARBA" id="ARBA00004496"/>
    </source>
</evidence>
<gene>
    <name evidence="10 13" type="primary">glyA</name>
    <name evidence="13" type="ORF">EMELA_v1c01300</name>
</gene>
<dbReference type="NCBIfam" id="NF000586">
    <property type="entry name" value="PRK00011.1"/>
    <property type="match status" value="1"/>
</dbReference>
<comment type="function">
    <text evidence="9">Catalyzes the reversible interconversion of serine and glycine with tetrahydrofolate (THF) serving as the one-carbon carrier. This reaction serves as the major source of one-carbon groups required for the biosynthesis of purines, thymidylate, methionine, and other important biomolecules. Also exhibits THF-independent aldolase activity toward beta-hydroxyamino acids, producing glycine and aldehydes, via a retro-aldol mechanism. Thus, is able to catalyze the cleavage of L-allo-threonine.</text>
</comment>